<dbReference type="PANTHER" id="PTHR34477:SF1">
    <property type="entry name" value="UPF0213 PROTEIN YHBQ"/>
    <property type="match status" value="1"/>
</dbReference>
<reference evidence="3" key="1">
    <citation type="journal article" date="2021" name="PeerJ">
        <title>Extensive microbial diversity within the chicken gut microbiome revealed by metagenomics and culture.</title>
        <authorList>
            <person name="Gilroy R."/>
            <person name="Ravi A."/>
            <person name="Getino M."/>
            <person name="Pursley I."/>
            <person name="Horton D.L."/>
            <person name="Alikhan N.F."/>
            <person name="Baker D."/>
            <person name="Gharbi K."/>
            <person name="Hall N."/>
            <person name="Watson M."/>
            <person name="Adriaenssens E.M."/>
            <person name="Foster-Nyarko E."/>
            <person name="Jarju S."/>
            <person name="Secka A."/>
            <person name="Antonio M."/>
            <person name="Oren A."/>
            <person name="Chaudhuri R.R."/>
            <person name="La Ragione R."/>
            <person name="Hildebrand F."/>
            <person name="Pallen M.J."/>
        </authorList>
    </citation>
    <scope>NUCLEOTIDE SEQUENCE</scope>
    <source>
        <strain evidence="3">ChiSjej3B21-8574</strain>
    </source>
</reference>
<dbReference type="PANTHER" id="PTHR34477">
    <property type="entry name" value="UPF0213 PROTEIN YHBQ"/>
    <property type="match status" value="1"/>
</dbReference>
<dbReference type="Proteomes" id="UP000823904">
    <property type="component" value="Unassembled WGS sequence"/>
</dbReference>
<dbReference type="EMBL" id="DWWD01000026">
    <property type="protein sequence ID" value="HJC50336.1"/>
    <property type="molecule type" value="Genomic_DNA"/>
</dbReference>
<feature type="domain" description="GIY-YIG" evidence="2">
    <location>
        <begin position="1"/>
        <end position="76"/>
    </location>
</feature>
<comment type="caution">
    <text evidence="3">The sequence shown here is derived from an EMBL/GenBank/DDBJ whole genome shotgun (WGS) entry which is preliminary data.</text>
</comment>
<name>A0A9D2PHT1_9FIRM</name>
<dbReference type="SUPFAM" id="SSF82771">
    <property type="entry name" value="GIY-YIG endonuclease"/>
    <property type="match status" value="1"/>
</dbReference>
<protein>
    <submittedName>
        <fullName evidence="3">GIY-YIG nuclease family protein</fullName>
    </submittedName>
</protein>
<dbReference type="CDD" id="cd10456">
    <property type="entry name" value="GIY-YIG_UPF0213"/>
    <property type="match status" value="1"/>
</dbReference>
<evidence type="ECO:0000313" key="3">
    <source>
        <dbReference type="EMBL" id="HJC50336.1"/>
    </source>
</evidence>
<dbReference type="InterPro" id="IPR050190">
    <property type="entry name" value="UPF0213_domain"/>
</dbReference>
<evidence type="ECO:0000313" key="4">
    <source>
        <dbReference type="Proteomes" id="UP000823904"/>
    </source>
</evidence>
<organism evidence="3 4">
    <name type="scientific">Candidatus Anaerostipes avistercoris</name>
    <dbReference type="NCBI Taxonomy" id="2838462"/>
    <lineage>
        <taxon>Bacteria</taxon>
        <taxon>Bacillati</taxon>
        <taxon>Bacillota</taxon>
        <taxon>Clostridia</taxon>
        <taxon>Lachnospirales</taxon>
        <taxon>Lachnospiraceae</taxon>
        <taxon>Anaerostipes</taxon>
    </lineage>
</organism>
<accession>A0A9D2PHT1</accession>
<dbReference type="AlphaFoldDB" id="A0A9D2PHT1"/>
<evidence type="ECO:0000259" key="2">
    <source>
        <dbReference type="PROSITE" id="PS50164"/>
    </source>
</evidence>
<dbReference type="InterPro" id="IPR035901">
    <property type="entry name" value="GIY-YIG_endonuc_sf"/>
</dbReference>
<sequence length="99" mass="11545">MKNYTYILECSDGTLYTGWTNDIGKRIKSHSSGKGAKYTRSRLPVKLVYQESFATKQEAMKREAQIKKLTRKKKLLLIEKYQQKRKGFAANMQAGWHKL</sequence>
<gene>
    <name evidence="3" type="ORF">H9754_07180</name>
</gene>
<evidence type="ECO:0000256" key="1">
    <source>
        <dbReference type="ARBA" id="ARBA00007435"/>
    </source>
</evidence>
<dbReference type="PROSITE" id="PS50164">
    <property type="entry name" value="GIY_YIG"/>
    <property type="match status" value="1"/>
</dbReference>
<dbReference type="InterPro" id="IPR000305">
    <property type="entry name" value="GIY-YIG_endonuc"/>
</dbReference>
<proteinExistence type="inferred from homology"/>
<comment type="similarity">
    <text evidence="1">Belongs to the UPF0213 family.</text>
</comment>
<reference evidence="3" key="2">
    <citation type="submission" date="2021-04" db="EMBL/GenBank/DDBJ databases">
        <authorList>
            <person name="Gilroy R."/>
        </authorList>
    </citation>
    <scope>NUCLEOTIDE SEQUENCE</scope>
    <source>
        <strain evidence="3">ChiSjej3B21-8574</strain>
    </source>
</reference>
<dbReference type="Gene3D" id="3.40.1440.10">
    <property type="entry name" value="GIY-YIG endonuclease"/>
    <property type="match status" value="1"/>
</dbReference>
<dbReference type="Pfam" id="PF01541">
    <property type="entry name" value="GIY-YIG"/>
    <property type="match status" value="1"/>
</dbReference>
<dbReference type="SMART" id="SM00465">
    <property type="entry name" value="GIYc"/>
    <property type="match status" value="1"/>
</dbReference>